<gene>
    <name evidence="2" type="ORF">OJAG_25010</name>
</gene>
<feature type="transmembrane region" description="Helical" evidence="1">
    <location>
        <begin position="27"/>
        <end position="51"/>
    </location>
</feature>
<dbReference type="EMBL" id="LRIE01000076">
    <property type="protein sequence ID" value="KZM34919.1"/>
    <property type="molecule type" value="Genomic_DNA"/>
</dbReference>
<accession>A0A163R7E1</accession>
<keyword evidence="1" id="KW-0472">Membrane</keyword>
<protein>
    <submittedName>
        <fullName evidence="2">Uncharacterized protein</fullName>
    </submittedName>
</protein>
<dbReference type="AlphaFoldDB" id="A0A163R7E1"/>
<proteinExistence type="predicted"/>
<dbReference type="Proteomes" id="UP000076447">
    <property type="component" value="Unassembled WGS sequence"/>
</dbReference>
<comment type="caution">
    <text evidence="2">The sequence shown here is derived from an EMBL/GenBank/DDBJ whole genome shotgun (WGS) entry which is preliminary data.</text>
</comment>
<evidence type="ECO:0000313" key="3">
    <source>
        <dbReference type="Proteomes" id="UP000076447"/>
    </source>
</evidence>
<dbReference type="PATRIC" id="fig|43678.3.peg.2613"/>
<organism evidence="2 3">
    <name type="scientific">Oerskovia enterophila</name>
    <dbReference type="NCBI Taxonomy" id="43678"/>
    <lineage>
        <taxon>Bacteria</taxon>
        <taxon>Bacillati</taxon>
        <taxon>Actinomycetota</taxon>
        <taxon>Actinomycetes</taxon>
        <taxon>Micrococcales</taxon>
        <taxon>Cellulomonadaceae</taxon>
        <taxon>Oerskovia</taxon>
    </lineage>
</organism>
<keyword evidence="1" id="KW-1133">Transmembrane helix</keyword>
<evidence type="ECO:0000256" key="1">
    <source>
        <dbReference type="SAM" id="Phobius"/>
    </source>
</evidence>
<name>A0A163R7E1_9CELL</name>
<sequence>MALPPDPRATVGLAPSLASSTRRRRRWLVPLAVSLVLVLVAVAALVVHVAIRPDRERRANIRAVTTAFDGCDLGLVGASIDRDDGFVDFGEVGAVVGPSWGDVACLADALEMPREYLTELQAPGDGLDQEEYRWDAYMALRMRTGSETHVSVYHDWWAKPYER</sequence>
<reference evidence="2 3" key="1">
    <citation type="submission" date="2016-01" db="EMBL/GenBank/DDBJ databases">
        <title>Genome sequence of Oerskovia enterophila VJag, an agar and cellulose degrading bacterium.</title>
        <authorList>
            <person name="Poehlein A."/>
            <person name="Jag V."/>
            <person name="Bengelsdorf F."/>
            <person name="Duerre P."/>
            <person name="Daniel R."/>
        </authorList>
    </citation>
    <scope>NUCLEOTIDE SEQUENCE [LARGE SCALE GENOMIC DNA]</scope>
    <source>
        <strain evidence="2 3">VJag</strain>
    </source>
</reference>
<evidence type="ECO:0000313" key="2">
    <source>
        <dbReference type="EMBL" id="KZM34919.1"/>
    </source>
</evidence>
<dbReference type="STRING" id="43678.OJAG_25010"/>
<keyword evidence="1" id="KW-0812">Transmembrane</keyword>